<evidence type="ECO:0000313" key="5">
    <source>
        <dbReference type="Proteomes" id="UP001244011"/>
    </source>
</evidence>
<dbReference type="Proteomes" id="UP001244011">
    <property type="component" value="Unassembled WGS sequence"/>
</dbReference>
<evidence type="ECO:0000313" key="4">
    <source>
        <dbReference type="EMBL" id="KAK1770407.1"/>
    </source>
</evidence>
<dbReference type="PANTHER" id="PTHR43544:SF7">
    <property type="entry name" value="NADB-LER2"/>
    <property type="match status" value="1"/>
</dbReference>
<protein>
    <submittedName>
        <fullName evidence="4">Short-chain dehydrogenase</fullName>
    </submittedName>
</protein>
<organism evidence="4 5">
    <name type="scientific">Phialemonium atrogriseum</name>
    <dbReference type="NCBI Taxonomy" id="1093897"/>
    <lineage>
        <taxon>Eukaryota</taxon>
        <taxon>Fungi</taxon>
        <taxon>Dikarya</taxon>
        <taxon>Ascomycota</taxon>
        <taxon>Pezizomycotina</taxon>
        <taxon>Sordariomycetes</taxon>
        <taxon>Sordariomycetidae</taxon>
        <taxon>Cephalothecales</taxon>
        <taxon>Cephalothecaceae</taxon>
        <taxon>Phialemonium</taxon>
    </lineage>
</organism>
<dbReference type="AlphaFoldDB" id="A0AAJ0C808"/>
<comment type="similarity">
    <text evidence="1">Belongs to the short-chain dehydrogenases/reductases (SDR) family.</text>
</comment>
<dbReference type="InterPro" id="IPR051468">
    <property type="entry name" value="Fungal_SecMetab_SDRs"/>
</dbReference>
<dbReference type="InterPro" id="IPR036291">
    <property type="entry name" value="NAD(P)-bd_dom_sf"/>
</dbReference>
<keyword evidence="5" id="KW-1185">Reference proteome</keyword>
<dbReference type="RefSeq" id="XP_060286620.1">
    <property type="nucleotide sequence ID" value="XM_060430469.1"/>
</dbReference>
<keyword evidence="2" id="KW-0521">NADP</keyword>
<gene>
    <name evidence="4" type="ORF">QBC33DRAFT_566845</name>
</gene>
<sequence length="246" mass="25952">MDENTIYLVTGAGRGLGRGLVETLLLRPNTTVIAATRTPTPFLTSLPARPGNRLILVTIDSASPTSALAAAEHIREEHGIARLDVVIANAGVGAAAPAPVAEVPVRDVHDCVAVNAVAPLLLFQATWPLLERAAGPPKFVVISSVAGSLGRVSGYAPLCAAYGMSKAAVNFLVRRMGRENERLVALALHPGWVQTDMGNAAAVRLGMTEAPVEISTSARGILQEIDSATKESSETFYTFDHQKLPW</sequence>
<dbReference type="EMBL" id="MU839000">
    <property type="protein sequence ID" value="KAK1770407.1"/>
    <property type="molecule type" value="Genomic_DNA"/>
</dbReference>
<evidence type="ECO:0000256" key="2">
    <source>
        <dbReference type="ARBA" id="ARBA00022857"/>
    </source>
</evidence>
<reference evidence="4" key="1">
    <citation type="submission" date="2023-06" db="EMBL/GenBank/DDBJ databases">
        <title>Genome-scale phylogeny and comparative genomics of the fungal order Sordariales.</title>
        <authorList>
            <consortium name="Lawrence Berkeley National Laboratory"/>
            <person name="Hensen N."/>
            <person name="Bonometti L."/>
            <person name="Westerberg I."/>
            <person name="Brannstrom I.O."/>
            <person name="Guillou S."/>
            <person name="Cros-Aarteil S."/>
            <person name="Calhoun S."/>
            <person name="Haridas S."/>
            <person name="Kuo A."/>
            <person name="Mondo S."/>
            <person name="Pangilinan J."/>
            <person name="Riley R."/>
            <person name="Labutti K."/>
            <person name="Andreopoulos B."/>
            <person name="Lipzen A."/>
            <person name="Chen C."/>
            <person name="Yanf M."/>
            <person name="Daum C."/>
            <person name="Ng V."/>
            <person name="Clum A."/>
            <person name="Steindorff A."/>
            <person name="Ohm R."/>
            <person name="Martin F."/>
            <person name="Silar P."/>
            <person name="Natvig D."/>
            <person name="Lalanne C."/>
            <person name="Gautier V."/>
            <person name="Ament-Velasquez S.L."/>
            <person name="Kruys A."/>
            <person name="Hutchinson M.I."/>
            <person name="Powell A.J."/>
            <person name="Barry K."/>
            <person name="Miller A.N."/>
            <person name="Grigoriev I.V."/>
            <person name="Debuchy R."/>
            <person name="Gladieux P."/>
            <person name="Thoren M.H."/>
            <person name="Johannesson H."/>
        </authorList>
    </citation>
    <scope>NUCLEOTIDE SEQUENCE</scope>
    <source>
        <strain evidence="4">8032-3</strain>
    </source>
</reference>
<evidence type="ECO:0000256" key="1">
    <source>
        <dbReference type="ARBA" id="ARBA00006484"/>
    </source>
</evidence>
<accession>A0AAJ0C808</accession>
<dbReference type="GeneID" id="85313656"/>
<proteinExistence type="inferred from homology"/>
<dbReference type="Gene3D" id="3.40.50.720">
    <property type="entry name" value="NAD(P)-binding Rossmann-like Domain"/>
    <property type="match status" value="1"/>
</dbReference>
<dbReference type="SUPFAM" id="SSF51735">
    <property type="entry name" value="NAD(P)-binding Rossmann-fold domains"/>
    <property type="match status" value="1"/>
</dbReference>
<comment type="caution">
    <text evidence="4">The sequence shown here is derived from an EMBL/GenBank/DDBJ whole genome shotgun (WGS) entry which is preliminary data.</text>
</comment>
<dbReference type="PRINTS" id="PR00081">
    <property type="entry name" value="GDHRDH"/>
</dbReference>
<keyword evidence="3" id="KW-0560">Oxidoreductase</keyword>
<dbReference type="Pfam" id="PF00106">
    <property type="entry name" value="adh_short"/>
    <property type="match status" value="1"/>
</dbReference>
<evidence type="ECO:0000256" key="3">
    <source>
        <dbReference type="ARBA" id="ARBA00023002"/>
    </source>
</evidence>
<dbReference type="GO" id="GO:0016491">
    <property type="term" value="F:oxidoreductase activity"/>
    <property type="evidence" value="ECO:0007669"/>
    <property type="project" value="UniProtKB-KW"/>
</dbReference>
<dbReference type="GO" id="GO:0005737">
    <property type="term" value="C:cytoplasm"/>
    <property type="evidence" value="ECO:0007669"/>
    <property type="project" value="TreeGrafter"/>
</dbReference>
<dbReference type="InterPro" id="IPR002347">
    <property type="entry name" value="SDR_fam"/>
</dbReference>
<name>A0AAJ0C808_9PEZI</name>
<dbReference type="PANTHER" id="PTHR43544">
    <property type="entry name" value="SHORT-CHAIN DEHYDROGENASE/REDUCTASE"/>
    <property type="match status" value="1"/>
</dbReference>